<sequence>MRFGITSISTIRSTNSTALETLPTRHKPLIKVENQNRVSGGGRSN</sequence>
<protein>
    <submittedName>
        <fullName evidence="2">BnaC08g41220D protein</fullName>
    </submittedName>
</protein>
<name>A0A078FSB5_BRANA</name>
<gene>
    <name evidence="2" type="primary">BnaC08g41220D</name>
    <name evidence="2" type="ORF">GSBRNA2T00090387001</name>
</gene>
<evidence type="ECO:0000313" key="3">
    <source>
        <dbReference type="Proteomes" id="UP000028999"/>
    </source>
</evidence>
<dbReference type="Gramene" id="CDY16001">
    <property type="protein sequence ID" value="CDY16001"/>
    <property type="gene ID" value="GSBRNA2T00090387001"/>
</dbReference>
<organism evidence="2 3">
    <name type="scientific">Brassica napus</name>
    <name type="common">Rape</name>
    <dbReference type="NCBI Taxonomy" id="3708"/>
    <lineage>
        <taxon>Eukaryota</taxon>
        <taxon>Viridiplantae</taxon>
        <taxon>Streptophyta</taxon>
        <taxon>Embryophyta</taxon>
        <taxon>Tracheophyta</taxon>
        <taxon>Spermatophyta</taxon>
        <taxon>Magnoliopsida</taxon>
        <taxon>eudicotyledons</taxon>
        <taxon>Gunneridae</taxon>
        <taxon>Pentapetalae</taxon>
        <taxon>rosids</taxon>
        <taxon>malvids</taxon>
        <taxon>Brassicales</taxon>
        <taxon>Brassicaceae</taxon>
        <taxon>Brassiceae</taxon>
        <taxon>Brassica</taxon>
    </lineage>
</organism>
<accession>A0A078FSB5</accession>
<feature type="region of interest" description="Disordered" evidence="1">
    <location>
        <begin position="19"/>
        <end position="45"/>
    </location>
</feature>
<evidence type="ECO:0000313" key="2">
    <source>
        <dbReference type="EMBL" id="CDY16001.1"/>
    </source>
</evidence>
<reference evidence="2 3" key="1">
    <citation type="journal article" date="2014" name="Science">
        <title>Plant genetics. Early allopolyploid evolution in the post-Neolithic Brassica napus oilseed genome.</title>
        <authorList>
            <person name="Chalhoub B."/>
            <person name="Denoeud F."/>
            <person name="Liu S."/>
            <person name="Parkin I.A."/>
            <person name="Tang H."/>
            <person name="Wang X."/>
            <person name="Chiquet J."/>
            <person name="Belcram H."/>
            <person name="Tong C."/>
            <person name="Samans B."/>
            <person name="Correa M."/>
            <person name="Da Silva C."/>
            <person name="Just J."/>
            <person name="Falentin C."/>
            <person name="Koh C.S."/>
            <person name="Le Clainche I."/>
            <person name="Bernard M."/>
            <person name="Bento P."/>
            <person name="Noel B."/>
            <person name="Labadie K."/>
            <person name="Alberti A."/>
            <person name="Charles M."/>
            <person name="Arnaud D."/>
            <person name="Guo H."/>
            <person name="Daviaud C."/>
            <person name="Alamery S."/>
            <person name="Jabbari K."/>
            <person name="Zhao M."/>
            <person name="Edger P.P."/>
            <person name="Chelaifa H."/>
            <person name="Tack D."/>
            <person name="Lassalle G."/>
            <person name="Mestiri I."/>
            <person name="Schnel N."/>
            <person name="Le Paslier M.C."/>
            <person name="Fan G."/>
            <person name="Renault V."/>
            <person name="Bayer P.E."/>
            <person name="Golicz A.A."/>
            <person name="Manoli S."/>
            <person name="Lee T.H."/>
            <person name="Thi V.H."/>
            <person name="Chalabi S."/>
            <person name="Hu Q."/>
            <person name="Fan C."/>
            <person name="Tollenaere R."/>
            <person name="Lu Y."/>
            <person name="Battail C."/>
            <person name="Shen J."/>
            <person name="Sidebottom C.H."/>
            <person name="Wang X."/>
            <person name="Canaguier A."/>
            <person name="Chauveau A."/>
            <person name="Berard A."/>
            <person name="Deniot G."/>
            <person name="Guan M."/>
            <person name="Liu Z."/>
            <person name="Sun F."/>
            <person name="Lim Y.P."/>
            <person name="Lyons E."/>
            <person name="Town C.D."/>
            <person name="Bancroft I."/>
            <person name="Wang X."/>
            <person name="Meng J."/>
            <person name="Ma J."/>
            <person name="Pires J.C."/>
            <person name="King G.J."/>
            <person name="Brunel D."/>
            <person name="Delourme R."/>
            <person name="Renard M."/>
            <person name="Aury J.M."/>
            <person name="Adams K.L."/>
            <person name="Batley J."/>
            <person name="Snowdon R.J."/>
            <person name="Tost J."/>
            <person name="Edwards D."/>
            <person name="Zhou Y."/>
            <person name="Hua W."/>
            <person name="Sharpe A.G."/>
            <person name="Paterson A.H."/>
            <person name="Guan C."/>
            <person name="Wincker P."/>
        </authorList>
    </citation>
    <scope>NUCLEOTIDE SEQUENCE [LARGE SCALE GENOMIC DNA]</scope>
    <source>
        <strain evidence="3">cv. Darmor-bzh</strain>
    </source>
</reference>
<dbReference type="AlphaFoldDB" id="A0A078FSB5"/>
<dbReference type="EMBL" id="LK032060">
    <property type="protein sequence ID" value="CDY16001.1"/>
    <property type="molecule type" value="Genomic_DNA"/>
</dbReference>
<keyword evidence="3" id="KW-1185">Reference proteome</keyword>
<proteinExistence type="predicted"/>
<dbReference type="PaxDb" id="3708-A0A078FSB5"/>
<dbReference type="Proteomes" id="UP000028999">
    <property type="component" value="Unassembled WGS sequence"/>
</dbReference>
<evidence type="ECO:0000256" key="1">
    <source>
        <dbReference type="SAM" id="MobiDB-lite"/>
    </source>
</evidence>